<organism evidence="1 2">
    <name type="scientific">Chryseobacterium nematophagum</name>
    <dbReference type="NCBI Taxonomy" id="2305228"/>
    <lineage>
        <taxon>Bacteria</taxon>
        <taxon>Pseudomonadati</taxon>
        <taxon>Bacteroidota</taxon>
        <taxon>Flavobacteriia</taxon>
        <taxon>Flavobacteriales</taxon>
        <taxon>Weeksellaceae</taxon>
        <taxon>Chryseobacterium group</taxon>
        <taxon>Chryseobacterium</taxon>
    </lineage>
</organism>
<evidence type="ECO:0008006" key="3">
    <source>
        <dbReference type="Google" id="ProtNLM"/>
    </source>
</evidence>
<dbReference type="PROSITE" id="PS51257">
    <property type="entry name" value="PROKAR_LIPOPROTEIN"/>
    <property type="match status" value="1"/>
</dbReference>
<comment type="caution">
    <text evidence="1">The sequence shown here is derived from an EMBL/GenBank/DDBJ whole genome shotgun (WGS) entry which is preliminary data.</text>
</comment>
<evidence type="ECO:0000313" key="2">
    <source>
        <dbReference type="Proteomes" id="UP000267524"/>
    </source>
</evidence>
<dbReference type="AlphaFoldDB" id="A0A3M7LCZ5"/>
<accession>A0A3M7LCZ5</accession>
<dbReference type="EMBL" id="QWIV01000013">
    <property type="protein sequence ID" value="RMZ59392.1"/>
    <property type="molecule type" value="Genomic_DNA"/>
</dbReference>
<name>A0A3M7LCZ5_9FLAO</name>
<sequence length="126" mass="14602">MKIIVGFVIFFIIFGCTKKNDLENQITIKINTIDSKTKQPRINTFDTIDVRKEKRGYLTKTYAKVGEYITDSMGSVKIKIDYNEGYKFLLKKKGFYGSESFAEPYTNEKLKDGQEVNIDVFSIKKE</sequence>
<keyword evidence="2" id="KW-1185">Reference proteome</keyword>
<proteinExistence type="predicted"/>
<dbReference type="Proteomes" id="UP000267524">
    <property type="component" value="Unassembled WGS sequence"/>
</dbReference>
<gene>
    <name evidence="1" type="ORF">D1632_07045</name>
</gene>
<reference evidence="1 2" key="1">
    <citation type="submission" date="2018-08" db="EMBL/GenBank/DDBJ databases">
        <title>Chryseobacterium nematophagum: a novel matrix digesting pathogen of nematodes.</title>
        <authorList>
            <person name="Page A."/>
            <person name="Roberts M."/>
            <person name="Felix M.-A."/>
            <person name="Weir W."/>
        </authorList>
    </citation>
    <scope>NUCLEOTIDE SEQUENCE [LARGE SCALE GENOMIC DNA]</scope>
    <source>
        <strain evidence="1 2">JUb275</strain>
    </source>
</reference>
<protein>
    <recommendedName>
        <fullName evidence="3">Carboxypeptidase regulatory-like domain-containing protein</fullName>
    </recommendedName>
</protein>
<dbReference type="RefSeq" id="WP_122546513.1">
    <property type="nucleotide sequence ID" value="NZ_QWIV01000013.1"/>
</dbReference>
<evidence type="ECO:0000313" key="1">
    <source>
        <dbReference type="EMBL" id="RMZ59392.1"/>
    </source>
</evidence>